<comment type="caution">
    <text evidence="1">The sequence shown here is derived from an EMBL/GenBank/DDBJ whole genome shotgun (WGS) entry which is preliminary data.</text>
</comment>
<accession>A0A2P5HRK9</accession>
<organism evidence="1 2">
    <name type="scientific">Diaporthe helianthi</name>
    <dbReference type="NCBI Taxonomy" id="158607"/>
    <lineage>
        <taxon>Eukaryota</taxon>
        <taxon>Fungi</taxon>
        <taxon>Dikarya</taxon>
        <taxon>Ascomycota</taxon>
        <taxon>Pezizomycotina</taxon>
        <taxon>Sordariomycetes</taxon>
        <taxon>Sordariomycetidae</taxon>
        <taxon>Diaporthales</taxon>
        <taxon>Diaporthaceae</taxon>
        <taxon>Diaporthe</taxon>
    </lineage>
</organism>
<dbReference type="EMBL" id="MAVT02000908">
    <property type="protein sequence ID" value="POS72867.1"/>
    <property type="molecule type" value="Genomic_DNA"/>
</dbReference>
<name>A0A2P5HRK9_DIAHE</name>
<gene>
    <name evidence="1" type="ORF">DHEL01_v208741</name>
</gene>
<protein>
    <submittedName>
        <fullName evidence="1">Uncharacterized protein</fullName>
    </submittedName>
</protein>
<evidence type="ECO:0000313" key="1">
    <source>
        <dbReference type="EMBL" id="POS72867.1"/>
    </source>
</evidence>
<sequence length="67" mass="6844">MCHVGADFWLGGWSPGQASLNHVGVLTIMAPSQLLEEMALPGSSQLAPKHAQVVHAVISAVGAAGLQ</sequence>
<keyword evidence="2" id="KW-1185">Reference proteome</keyword>
<reference evidence="1" key="1">
    <citation type="submission" date="2017-09" db="EMBL/GenBank/DDBJ databases">
        <title>Polyketide synthases of a Diaporthe helianthi virulent isolate.</title>
        <authorList>
            <person name="Baroncelli R."/>
        </authorList>
    </citation>
    <scope>NUCLEOTIDE SEQUENCE [LARGE SCALE GENOMIC DNA]</scope>
    <source>
        <strain evidence="1">7/96</strain>
    </source>
</reference>
<dbReference type="Proteomes" id="UP000094444">
    <property type="component" value="Unassembled WGS sequence"/>
</dbReference>
<dbReference type="AlphaFoldDB" id="A0A2P5HRK9"/>
<proteinExistence type="predicted"/>
<dbReference type="InParanoid" id="A0A2P5HRK9"/>
<evidence type="ECO:0000313" key="2">
    <source>
        <dbReference type="Proteomes" id="UP000094444"/>
    </source>
</evidence>